<evidence type="ECO:0000313" key="6">
    <source>
        <dbReference type="Proteomes" id="UP000007015"/>
    </source>
</evidence>
<dbReference type="EMBL" id="CM000136">
    <property type="protein sequence ID" value="EEC68420.1"/>
    <property type="molecule type" value="Genomic_DNA"/>
</dbReference>
<dbReference type="SUPFAM" id="SSF52499">
    <property type="entry name" value="Isochorismatase-like hydrolases"/>
    <property type="match status" value="1"/>
</dbReference>
<dbReference type="PANTHER" id="PTHR19328">
    <property type="entry name" value="HEDGEHOG-INTERACTING PROTEIN"/>
    <property type="match status" value="1"/>
</dbReference>
<dbReference type="Pfam" id="PF07995">
    <property type="entry name" value="GSDH"/>
    <property type="match status" value="1"/>
</dbReference>
<dbReference type="InterPro" id="IPR000868">
    <property type="entry name" value="Isochorismatase-like_dom"/>
</dbReference>
<sequence>MTLRPTQGSALESQEIGAIAKNSLKFATVCVFMTAGAGSATAAETSPPPVRPVESPVSVTVDDIADGLSNPWGLAFLPDGRFLVTERIGRLRVVEADGRKGAPLPGLPPIAAGGQGGLLDIATDAQFERNRRVFFCFSEPDGRNGDVNSTAGASAVLPPGEKALQDVRVIFRQQPKVASRLHFGCRIAQAGDGSVFLTLGERFERKDDAQKLDNHLGKVVHVMPDGSPAPGNPFVGRSGGLPEIWSWGHRNSQGAVIGPDGRLWMHEHGPQGGDEINVPQAGRNHGWPVVTFGENYGGGKIGEGLTQKAGMEPPLHYWVPSIAPSGMAFLTSDRYGPAWKGSLFIGSLKFARLHRLELKDGRVVRDEFLLAGLGQRIRDERLMPAISDGPSVLANARLLAQVARALDVPVWGTEQNPSRLGPNDAALRALCRRTLAKMQFSAAEEGLGEWLRPPARPQQGGNARSLPRHLQKPAQPQAAADARGSIVIAGCEAHVCLLQTALDLLEDEFEVWVVTDACGSRTERNRDAAFDRLAGAGAELVTTEMVAFEWLRGCEHPVFKEVLALVK</sequence>
<dbReference type="Gene3D" id="3.40.50.850">
    <property type="entry name" value="Isochorismatase-like"/>
    <property type="match status" value="1"/>
</dbReference>
<dbReference type="PANTHER" id="PTHR19328:SF75">
    <property type="entry name" value="ALDOSE SUGAR DEHYDROGENASE YLII"/>
    <property type="match status" value="1"/>
</dbReference>
<evidence type="ECO:0000256" key="2">
    <source>
        <dbReference type="SAM" id="MobiDB-lite"/>
    </source>
</evidence>
<proteinExistence type="inferred from homology"/>
<dbReference type="STRING" id="39946.B8BL84"/>
<feature type="domain" description="Glucose/Sorbosone dehydrogenase" evidence="4">
    <location>
        <begin position="68"/>
        <end position="379"/>
    </location>
</feature>
<dbReference type="InterPro" id="IPR012938">
    <property type="entry name" value="Glc/Sorbosone_DH"/>
</dbReference>
<dbReference type="HOGENOM" id="CLU_480941_0_0_1"/>
<feature type="region of interest" description="Disordered" evidence="2">
    <location>
        <begin position="448"/>
        <end position="475"/>
    </location>
</feature>
<dbReference type="Pfam" id="PF00857">
    <property type="entry name" value="Isochorismatase"/>
    <property type="match status" value="1"/>
</dbReference>
<dbReference type="InterPro" id="IPR011042">
    <property type="entry name" value="6-blade_b-propeller_TolB-like"/>
</dbReference>
<keyword evidence="6" id="KW-1185">Reference proteome</keyword>
<gene>
    <name evidence="5" type="ORF">OsI_36596</name>
</gene>
<accession>B8BL84</accession>
<dbReference type="SUPFAM" id="SSF50952">
    <property type="entry name" value="Soluble quinoprotein glucose dehydrogenase"/>
    <property type="match status" value="1"/>
</dbReference>
<dbReference type="Gene3D" id="2.120.10.30">
    <property type="entry name" value="TolB, C-terminal domain"/>
    <property type="match status" value="1"/>
</dbReference>
<dbReference type="InterPro" id="IPR011041">
    <property type="entry name" value="Quinoprot_gluc/sorb_DH_b-prop"/>
</dbReference>
<dbReference type="Proteomes" id="UP000007015">
    <property type="component" value="Chromosome 11"/>
</dbReference>
<organism evidence="5 6">
    <name type="scientific">Oryza sativa subsp. indica</name>
    <name type="common">Rice</name>
    <dbReference type="NCBI Taxonomy" id="39946"/>
    <lineage>
        <taxon>Eukaryota</taxon>
        <taxon>Viridiplantae</taxon>
        <taxon>Streptophyta</taxon>
        <taxon>Embryophyta</taxon>
        <taxon>Tracheophyta</taxon>
        <taxon>Spermatophyta</taxon>
        <taxon>Magnoliopsida</taxon>
        <taxon>Liliopsida</taxon>
        <taxon>Poales</taxon>
        <taxon>Poaceae</taxon>
        <taxon>BOP clade</taxon>
        <taxon>Oryzoideae</taxon>
        <taxon>Oryzeae</taxon>
        <taxon>Oryzinae</taxon>
        <taxon>Oryza</taxon>
        <taxon>Oryza sativa</taxon>
    </lineage>
</organism>
<dbReference type="Gramene" id="BGIOSGA035503-TA">
    <property type="protein sequence ID" value="BGIOSGA035503-PA"/>
    <property type="gene ID" value="BGIOSGA035503"/>
</dbReference>
<dbReference type="AlphaFoldDB" id="B8BL84"/>
<dbReference type="InterPro" id="IPR036380">
    <property type="entry name" value="Isochorismatase-like_sf"/>
</dbReference>
<evidence type="ECO:0000313" key="5">
    <source>
        <dbReference type="EMBL" id="EEC68420.1"/>
    </source>
</evidence>
<evidence type="ECO:0000259" key="4">
    <source>
        <dbReference type="Pfam" id="PF07995"/>
    </source>
</evidence>
<name>B8BL84_ORYSI</name>
<protein>
    <recommendedName>
        <fullName evidence="7">Isochorismatase family protein</fullName>
    </recommendedName>
</protein>
<reference evidence="5 6" key="1">
    <citation type="journal article" date="2005" name="PLoS Biol.">
        <title>The genomes of Oryza sativa: a history of duplications.</title>
        <authorList>
            <person name="Yu J."/>
            <person name="Wang J."/>
            <person name="Lin W."/>
            <person name="Li S."/>
            <person name="Li H."/>
            <person name="Zhou J."/>
            <person name="Ni P."/>
            <person name="Dong W."/>
            <person name="Hu S."/>
            <person name="Zeng C."/>
            <person name="Zhang J."/>
            <person name="Zhang Y."/>
            <person name="Li R."/>
            <person name="Xu Z."/>
            <person name="Li S."/>
            <person name="Li X."/>
            <person name="Zheng H."/>
            <person name="Cong L."/>
            <person name="Lin L."/>
            <person name="Yin J."/>
            <person name="Geng J."/>
            <person name="Li G."/>
            <person name="Shi J."/>
            <person name="Liu J."/>
            <person name="Lv H."/>
            <person name="Li J."/>
            <person name="Wang J."/>
            <person name="Deng Y."/>
            <person name="Ran L."/>
            <person name="Shi X."/>
            <person name="Wang X."/>
            <person name="Wu Q."/>
            <person name="Li C."/>
            <person name="Ren X."/>
            <person name="Wang J."/>
            <person name="Wang X."/>
            <person name="Li D."/>
            <person name="Liu D."/>
            <person name="Zhang X."/>
            <person name="Ji Z."/>
            <person name="Zhao W."/>
            <person name="Sun Y."/>
            <person name="Zhang Z."/>
            <person name="Bao J."/>
            <person name="Han Y."/>
            <person name="Dong L."/>
            <person name="Ji J."/>
            <person name="Chen P."/>
            <person name="Wu S."/>
            <person name="Liu J."/>
            <person name="Xiao Y."/>
            <person name="Bu D."/>
            <person name="Tan J."/>
            <person name="Yang L."/>
            <person name="Ye C."/>
            <person name="Zhang J."/>
            <person name="Xu J."/>
            <person name="Zhou Y."/>
            <person name="Yu Y."/>
            <person name="Zhang B."/>
            <person name="Zhuang S."/>
            <person name="Wei H."/>
            <person name="Liu B."/>
            <person name="Lei M."/>
            <person name="Yu H."/>
            <person name="Li Y."/>
            <person name="Xu H."/>
            <person name="Wei S."/>
            <person name="He X."/>
            <person name="Fang L."/>
            <person name="Zhang Z."/>
            <person name="Zhang Y."/>
            <person name="Huang X."/>
            <person name="Su Z."/>
            <person name="Tong W."/>
            <person name="Li J."/>
            <person name="Tong Z."/>
            <person name="Li S."/>
            <person name="Ye J."/>
            <person name="Wang L."/>
            <person name="Fang L."/>
            <person name="Lei T."/>
            <person name="Chen C."/>
            <person name="Chen H."/>
            <person name="Xu Z."/>
            <person name="Li H."/>
            <person name="Huang H."/>
            <person name="Zhang F."/>
            <person name="Xu H."/>
            <person name="Li N."/>
            <person name="Zhao C."/>
            <person name="Li S."/>
            <person name="Dong L."/>
            <person name="Huang Y."/>
            <person name="Li L."/>
            <person name="Xi Y."/>
            <person name="Qi Q."/>
            <person name="Li W."/>
            <person name="Zhang B."/>
            <person name="Hu W."/>
            <person name="Zhang Y."/>
            <person name="Tian X."/>
            <person name="Jiao Y."/>
            <person name="Liang X."/>
            <person name="Jin J."/>
            <person name="Gao L."/>
            <person name="Zheng W."/>
            <person name="Hao B."/>
            <person name="Liu S."/>
            <person name="Wang W."/>
            <person name="Yuan L."/>
            <person name="Cao M."/>
            <person name="McDermott J."/>
            <person name="Samudrala R."/>
            <person name="Wang J."/>
            <person name="Wong G.K."/>
            <person name="Yang H."/>
        </authorList>
    </citation>
    <scope>NUCLEOTIDE SEQUENCE [LARGE SCALE GENOMIC DNA]</scope>
    <source>
        <strain evidence="6">cv. 93-11</strain>
    </source>
</reference>
<feature type="domain" description="Isochorismatase-like" evidence="3">
    <location>
        <begin position="481"/>
        <end position="544"/>
    </location>
</feature>
<evidence type="ECO:0000259" key="3">
    <source>
        <dbReference type="Pfam" id="PF00857"/>
    </source>
</evidence>
<comment type="similarity">
    <text evidence="1">Belongs to the isochorismatase family.</text>
</comment>
<evidence type="ECO:0000256" key="1">
    <source>
        <dbReference type="ARBA" id="ARBA00006336"/>
    </source>
</evidence>
<evidence type="ECO:0008006" key="7">
    <source>
        <dbReference type="Google" id="ProtNLM"/>
    </source>
</evidence>